<evidence type="ECO:0000313" key="1">
    <source>
        <dbReference type="EMBL" id="GMF34107.1"/>
    </source>
</evidence>
<comment type="caution">
    <text evidence="1">The sequence shown here is derived from an EMBL/GenBank/DDBJ whole genome shotgun (WGS) entry which is preliminary data.</text>
</comment>
<accession>A0A9W6X986</accession>
<reference evidence="1" key="1">
    <citation type="submission" date="2023-04" db="EMBL/GenBank/DDBJ databases">
        <title>Phytophthora lilii NBRC 32176.</title>
        <authorList>
            <person name="Ichikawa N."/>
            <person name="Sato H."/>
            <person name="Tonouchi N."/>
        </authorList>
    </citation>
    <scope>NUCLEOTIDE SEQUENCE</scope>
    <source>
        <strain evidence="1">NBRC 32176</strain>
    </source>
</reference>
<proteinExistence type="predicted"/>
<name>A0A9W6X986_9STRA</name>
<protein>
    <submittedName>
        <fullName evidence="1">Unnamed protein product</fullName>
    </submittedName>
</protein>
<keyword evidence="2" id="KW-1185">Reference proteome</keyword>
<dbReference type="Proteomes" id="UP001165083">
    <property type="component" value="Unassembled WGS sequence"/>
</dbReference>
<dbReference type="EMBL" id="BSXW01001151">
    <property type="protein sequence ID" value="GMF34107.1"/>
    <property type="molecule type" value="Genomic_DNA"/>
</dbReference>
<organism evidence="1 2">
    <name type="scientific">Phytophthora lilii</name>
    <dbReference type="NCBI Taxonomy" id="2077276"/>
    <lineage>
        <taxon>Eukaryota</taxon>
        <taxon>Sar</taxon>
        <taxon>Stramenopiles</taxon>
        <taxon>Oomycota</taxon>
        <taxon>Peronosporomycetes</taxon>
        <taxon>Peronosporales</taxon>
        <taxon>Peronosporaceae</taxon>
        <taxon>Phytophthora</taxon>
    </lineage>
</organism>
<dbReference type="AlphaFoldDB" id="A0A9W6X986"/>
<evidence type="ECO:0000313" key="2">
    <source>
        <dbReference type="Proteomes" id="UP001165083"/>
    </source>
</evidence>
<gene>
    <name evidence="1" type="ORF">Plil01_001453900</name>
</gene>
<sequence>MPENDQFDTAFELATMSARVAPLRFAVVRVDHDGVLHVRQLVVGVLGVRHQTLKPDDGLDADAVDTVNDGVAVHGESRDGVGRGHAGAAERADGDAVAAAAVVVAEDGVGARLHGEAVVLVVDFVARDGNAVVAAQVEPSVFLARPLPALASSVRPLMVVCLELRILNVRYGMFLSVKQDTVEPVTACMRKKTGRVTD</sequence>